<gene>
    <name evidence="2" type="ORF">SAMN05660859_2374</name>
</gene>
<evidence type="ECO:0000313" key="3">
    <source>
        <dbReference type="Proteomes" id="UP000198889"/>
    </source>
</evidence>
<protein>
    <submittedName>
        <fullName evidence="2">Uncharacterized protein</fullName>
    </submittedName>
</protein>
<dbReference type="EMBL" id="FMTP01000003">
    <property type="protein sequence ID" value="SCW70900.1"/>
    <property type="molecule type" value="Genomic_DNA"/>
</dbReference>
<dbReference type="AlphaFoldDB" id="A0A1G4SP00"/>
<reference evidence="3" key="1">
    <citation type="submission" date="2016-10" db="EMBL/GenBank/DDBJ databases">
        <authorList>
            <person name="Varghese N."/>
            <person name="Submissions S."/>
        </authorList>
    </citation>
    <scope>NUCLEOTIDE SEQUENCE [LARGE SCALE GENOMIC DNA]</scope>
    <source>
        <strain evidence="3">CGMCC 1.1761</strain>
    </source>
</reference>
<proteinExistence type="predicted"/>
<accession>A0A1G4SP00</accession>
<dbReference type="Proteomes" id="UP000198889">
    <property type="component" value="Unassembled WGS sequence"/>
</dbReference>
<dbReference type="STRING" id="177413.SAMN05660859_2374"/>
<name>A0A1G4SP00_9HYPH</name>
<evidence type="ECO:0000256" key="1">
    <source>
        <dbReference type="SAM" id="SignalP"/>
    </source>
</evidence>
<keyword evidence="3" id="KW-1185">Reference proteome</keyword>
<feature type="chain" id="PRO_5011786303" evidence="1">
    <location>
        <begin position="24"/>
        <end position="284"/>
    </location>
</feature>
<sequence>MFACSRWLLSTLGCLLVLGEAIAAPTCPVPDAVAAKLAGRPALLVEEGGSWKELRVNRRTSLAPGPRRFAYLFPGGEAGVVAIKFVDLRAKDEFSATQVRLIRSEFSECGLIPLIRALLPLSNAYARFGTQVDVADYVRFHMAPRDQPPILIGFHRNYPGPGASCRRTDDVRGGNREQFLYEDRFTDAMVVFKDMRLMRRAVADGKFDPNDRVDAALQKYTRYARIETQMGQYAAGAACIPFVIAGKPGARSQLWLNDLDRRDVTGRRPDSEPGWAIEWMAEAP</sequence>
<organism evidence="2 3">
    <name type="scientific">Ancylobacter rudongensis</name>
    <dbReference type="NCBI Taxonomy" id="177413"/>
    <lineage>
        <taxon>Bacteria</taxon>
        <taxon>Pseudomonadati</taxon>
        <taxon>Pseudomonadota</taxon>
        <taxon>Alphaproteobacteria</taxon>
        <taxon>Hyphomicrobiales</taxon>
        <taxon>Xanthobacteraceae</taxon>
        <taxon>Ancylobacter</taxon>
    </lineage>
</organism>
<keyword evidence="1" id="KW-0732">Signal</keyword>
<feature type="signal peptide" evidence="1">
    <location>
        <begin position="1"/>
        <end position="23"/>
    </location>
</feature>
<evidence type="ECO:0000313" key="2">
    <source>
        <dbReference type="EMBL" id="SCW70900.1"/>
    </source>
</evidence>